<evidence type="ECO:0000256" key="2">
    <source>
        <dbReference type="ARBA" id="ARBA00022448"/>
    </source>
</evidence>
<dbReference type="SUPFAM" id="SSF81340">
    <property type="entry name" value="Clc chloride channel"/>
    <property type="match status" value="1"/>
</dbReference>
<feature type="transmembrane region" description="Helical" evidence="11">
    <location>
        <begin position="178"/>
        <end position="203"/>
    </location>
</feature>
<keyword evidence="2" id="KW-0813">Transport</keyword>
<dbReference type="OrthoDB" id="9812438at2"/>
<dbReference type="PRINTS" id="PR00762">
    <property type="entry name" value="CLCHANNEL"/>
</dbReference>
<feature type="domain" description="CBS" evidence="12">
    <location>
        <begin position="531"/>
        <end position="588"/>
    </location>
</feature>
<feature type="transmembrane region" description="Helical" evidence="11">
    <location>
        <begin position="324"/>
        <end position="344"/>
    </location>
</feature>
<dbReference type="PANTHER" id="PTHR43427:SF6">
    <property type="entry name" value="CHLORIDE CHANNEL PROTEIN CLC-E"/>
    <property type="match status" value="1"/>
</dbReference>
<feature type="transmembrane region" description="Helical" evidence="11">
    <location>
        <begin position="356"/>
        <end position="375"/>
    </location>
</feature>
<reference evidence="14" key="1">
    <citation type="submission" date="2016-02" db="EMBL/GenBank/DDBJ databases">
        <authorList>
            <person name="Sanders J.G."/>
            <person name="Lin J.Y."/>
            <person name="Wertz J.T."/>
            <person name="Russell J.A."/>
            <person name="Moreau C.S."/>
            <person name="Powell S."/>
        </authorList>
    </citation>
    <scope>NUCLEOTIDE SEQUENCE [LARGE SCALE GENOMIC DNA]</scope>
    <source>
        <strain evidence="14">CAG34</strain>
    </source>
</reference>
<dbReference type="PANTHER" id="PTHR43427">
    <property type="entry name" value="CHLORIDE CHANNEL PROTEIN CLC-E"/>
    <property type="match status" value="1"/>
</dbReference>
<dbReference type="InterPro" id="IPR000644">
    <property type="entry name" value="CBS_dom"/>
</dbReference>
<dbReference type="InterPro" id="IPR001807">
    <property type="entry name" value="ClC"/>
</dbReference>
<organism evidence="13 14">
    <name type="scientific">Cephaloticoccus primus</name>
    <dbReference type="NCBI Taxonomy" id="1548207"/>
    <lineage>
        <taxon>Bacteria</taxon>
        <taxon>Pseudomonadati</taxon>
        <taxon>Verrucomicrobiota</taxon>
        <taxon>Opitutia</taxon>
        <taxon>Opitutales</taxon>
        <taxon>Opitutaceae</taxon>
        <taxon>Cephaloticoccus</taxon>
    </lineage>
</organism>
<dbReference type="Proteomes" id="UP000070058">
    <property type="component" value="Unassembled WGS sequence"/>
</dbReference>
<feature type="domain" description="CBS" evidence="12">
    <location>
        <begin position="465"/>
        <end position="525"/>
    </location>
</feature>
<accession>A0A139SMJ7</accession>
<keyword evidence="9" id="KW-0407">Ion channel</keyword>
<evidence type="ECO:0000256" key="8">
    <source>
        <dbReference type="ARBA" id="ARBA00023214"/>
    </source>
</evidence>
<dbReference type="GO" id="GO:0034707">
    <property type="term" value="C:chloride channel complex"/>
    <property type="evidence" value="ECO:0007669"/>
    <property type="project" value="UniProtKB-KW"/>
</dbReference>
<keyword evidence="4 11" id="KW-1133">Transmembrane helix</keyword>
<evidence type="ECO:0000256" key="1">
    <source>
        <dbReference type="ARBA" id="ARBA00004141"/>
    </source>
</evidence>
<dbReference type="PROSITE" id="PS51371">
    <property type="entry name" value="CBS"/>
    <property type="match status" value="2"/>
</dbReference>
<evidence type="ECO:0000256" key="10">
    <source>
        <dbReference type="PROSITE-ProRule" id="PRU00703"/>
    </source>
</evidence>
<dbReference type="RefSeq" id="WP_082780925.1">
    <property type="nucleotide sequence ID" value="NZ_LSZQ01000042.1"/>
</dbReference>
<protein>
    <recommendedName>
        <fullName evidence="12">CBS domain-containing protein</fullName>
    </recommendedName>
</protein>
<feature type="transmembrane region" description="Helical" evidence="11">
    <location>
        <begin position="387"/>
        <end position="409"/>
    </location>
</feature>
<dbReference type="EMBL" id="LSZQ01000042">
    <property type="protein sequence ID" value="KXU35816.1"/>
    <property type="molecule type" value="Genomic_DNA"/>
</dbReference>
<evidence type="ECO:0000256" key="3">
    <source>
        <dbReference type="ARBA" id="ARBA00022692"/>
    </source>
</evidence>
<dbReference type="InterPro" id="IPR050368">
    <property type="entry name" value="ClC-type_chloride_channel"/>
</dbReference>
<dbReference type="GO" id="GO:0005254">
    <property type="term" value="F:chloride channel activity"/>
    <property type="evidence" value="ECO:0007669"/>
    <property type="project" value="UniProtKB-KW"/>
</dbReference>
<evidence type="ECO:0000256" key="11">
    <source>
        <dbReference type="SAM" id="Phobius"/>
    </source>
</evidence>
<evidence type="ECO:0000256" key="5">
    <source>
        <dbReference type="ARBA" id="ARBA00023065"/>
    </source>
</evidence>
<evidence type="ECO:0000259" key="12">
    <source>
        <dbReference type="PROSITE" id="PS51371"/>
    </source>
</evidence>
<dbReference type="STRING" id="1548207.AXK11_05605"/>
<dbReference type="NCBIfam" id="NF002505">
    <property type="entry name" value="PRK01862.1"/>
    <property type="match status" value="1"/>
</dbReference>
<keyword evidence="5" id="KW-0406">Ion transport</keyword>
<evidence type="ECO:0000256" key="7">
    <source>
        <dbReference type="ARBA" id="ARBA00023173"/>
    </source>
</evidence>
<dbReference type="Pfam" id="PF00571">
    <property type="entry name" value="CBS"/>
    <property type="match status" value="1"/>
</dbReference>
<dbReference type="Pfam" id="PF00654">
    <property type="entry name" value="Voltage_CLC"/>
    <property type="match status" value="1"/>
</dbReference>
<dbReference type="InterPro" id="IPR046342">
    <property type="entry name" value="CBS_dom_sf"/>
</dbReference>
<feature type="transmembrane region" description="Helical" evidence="11">
    <location>
        <begin position="83"/>
        <end position="107"/>
    </location>
</feature>
<keyword evidence="3 11" id="KW-0812">Transmembrane</keyword>
<keyword evidence="6 11" id="KW-0472">Membrane</keyword>
<dbReference type="CDD" id="cd00400">
    <property type="entry name" value="Voltage_gated_ClC"/>
    <property type="match status" value="1"/>
</dbReference>
<feature type="transmembrane region" description="Helical" evidence="11">
    <location>
        <begin position="215"/>
        <end position="241"/>
    </location>
</feature>
<comment type="subcellular location">
    <subcellularLocation>
        <location evidence="1">Membrane</location>
        <topology evidence="1">Multi-pass membrane protein</topology>
    </subcellularLocation>
</comment>
<dbReference type="InterPro" id="IPR014743">
    <property type="entry name" value="Cl-channel_core"/>
</dbReference>
<dbReference type="SMART" id="SM00116">
    <property type="entry name" value="CBS"/>
    <property type="match status" value="2"/>
</dbReference>
<dbReference type="Gene3D" id="3.10.580.10">
    <property type="entry name" value="CBS-domain"/>
    <property type="match status" value="1"/>
</dbReference>
<feature type="transmembrane region" description="Helical" evidence="11">
    <location>
        <begin position="285"/>
        <end position="303"/>
    </location>
</feature>
<proteinExistence type="predicted"/>
<evidence type="ECO:0000256" key="4">
    <source>
        <dbReference type="ARBA" id="ARBA00022989"/>
    </source>
</evidence>
<comment type="caution">
    <text evidence="13">The sequence shown here is derived from an EMBL/GenBank/DDBJ whole genome shotgun (WGS) entry which is preliminary data.</text>
</comment>
<evidence type="ECO:0000313" key="13">
    <source>
        <dbReference type="EMBL" id="KXU35816.1"/>
    </source>
</evidence>
<keyword evidence="7" id="KW-0869">Chloride channel</keyword>
<dbReference type="SUPFAM" id="SSF54631">
    <property type="entry name" value="CBS-domain pair"/>
    <property type="match status" value="1"/>
</dbReference>
<feature type="transmembrane region" description="Helical" evidence="11">
    <location>
        <begin position="415"/>
        <end position="432"/>
    </location>
</feature>
<keyword evidence="10" id="KW-0129">CBS domain</keyword>
<feature type="transmembrane region" description="Helical" evidence="11">
    <location>
        <begin position="253"/>
        <end position="273"/>
    </location>
</feature>
<evidence type="ECO:0000256" key="9">
    <source>
        <dbReference type="ARBA" id="ARBA00023303"/>
    </source>
</evidence>
<dbReference type="AlphaFoldDB" id="A0A139SMJ7"/>
<sequence>MKAVTDPAKQFMERMLRLMRWRVWLAEKLHPTEWQVTLMWAALAGLLGALAALFFSACAEGVHQVLTNSTAGVVESMRVLPWWARLLVPALGGLLAGTVLLLGARFLKGQSATDYMEAIVIGDGRMPLRTSLVKITASLFTIGSGGSVGREGSLVQLAALLASLVGRWRRFSPQQLRLLVACGAAAGIASAYHAPIGGAFFVAEILLGTIAMESLGALIAAAVAATLTMQALGSSGALYAVPRFELHSPLEMGPYLVLGLLAGAVAPFFLRSLRRAETLFVETQLPLVARLTLGGLLVGAIAISVPEVAGNGYTVVVDILNGRIAWLALIGILVCKWLATASSVGSGAQGGVFTPTLFMGASGGYLFGSAVNGVWPQAAIDPSAFALVGMGAFLSAASRAPLMAVILLFEMTLSYNIILPLMLCSVVAYFTARGIDSHSLYGEVLKRKEAESPTHALEHRSVRDLIKVDPPTVSPRAHFAELAKLFLSVRINNVYVADEATRRWIGAVSLHDIKPYLSEPSMVDLVLAGDILREDFPTLRPEQSLSEALGKFIGSEVQRLPVVDASGTLLGSISKNDLMLAIVEQQKSAPAPLASAPRSA</sequence>
<keyword evidence="14" id="KW-1185">Reference proteome</keyword>
<evidence type="ECO:0000256" key="6">
    <source>
        <dbReference type="ARBA" id="ARBA00023136"/>
    </source>
</evidence>
<keyword evidence="8" id="KW-0868">Chloride</keyword>
<name>A0A139SMJ7_9BACT</name>
<evidence type="ECO:0000313" key="14">
    <source>
        <dbReference type="Proteomes" id="UP000070058"/>
    </source>
</evidence>
<dbReference type="Gene3D" id="1.10.3080.10">
    <property type="entry name" value="Clc chloride channel"/>
    <property type="match status" value="1"/>
</dbReference>
<gene>
    <name evidence="13" type="ORF">AXK11_05605</name>
</gene>